<evidence type="ECO:0000256" key="2">
    <source>
        <dbReference type="ARBA" id="ARBA00006557"/>
    </source>
</evidence>
<keyword evidence="7" id="KW-0464">Manganese</keyword>
<evidence type="ECO:0000256" key="3">
    <source>
        <dbReference type="ARBA" id="ARBA00023034"/>
    </source>
</evidence>
<sequence length="330" mass="37994">MESNEWVLVEQLTWLQGNDFENMYSIRRLTSVTAILCLLMLLYLLSGLDNFEKQYVRSRAKTDLRRGLKVPAHKKSIPIMPSNVLEPRLLSDRVKSLVHKIRVDQQSGGARVKLIHVNMTRERILRTYEQELMASETMEQAKPPWELAGGWIEPTRHIIPPAEPQLGQVLKDLSSTKIIRADVADRGTQLKLKLTFEDGQEVFFKPQFYSRDHVIHGEPYAGADRHNGEIAAFHIGRLLGFNRCPLVAGRKVNIEELRNISTQVLERTFYREGDEWCFFGKCRYCKRSSGVCGTSGIIEGAVVLLLPKKYVLQNHRSPWQRTYRKGTYAR</sequence>
<evidence type="ECO:0000256" key="8">
    <source>
        <dbReference type="SAM" id="Phobius"/>
    </source>
</evidence>
<reference evidence="11" key="1">
    <citation type="submission" date="2025-08" db="UniProtKB">
        <authorList>
            <consortium name="RefSeq"/>
        </authorList>
    </citation>
    <scope>IDENTIFICATION</scope>
</reference>
<dbReference type="GO" id="GO:0016773">
    <property type="term" value="F:phosphotransferase activity, alcohol group as acceptor"/>
    <property type="evidence" value="ECO:0007669"/>
    <property type="project" value="TreeGrafter"/>
</dbReference>
<feature type="transmembrane region" description="Helical" evidence="8">
    <location>
        <begin position="29"/>
        <end position="51"/>
    </location>
</feature>
<keyword evidence="5" id="KW-0325">Glycoprotein</keyword>
<keyword evidence="8" id="KW-1133">Transmembrane helix</keyword>
<feature type="binding site" evidence="6">
    <location>
        <position position="189"/>
    </location>
    <ligand>
        <name>ATP</name>
        <dbReference type="ChEBI" id="CHEBI:30616"/>
    </ligand>
</feature>
<evidence type="ECO:0000256" key="6">
    <source>
        <dbReference type="PIRSR" id="PIRSR624869-2"/>
    </source>
</evidence>
<comment type="similarity">
    <text evidence="2">Belongs to the FAM20 family.</text>
</comment>
<evidence type="ECO:0000313" key="11">
    <source>
        <dbReference type="RefSeq" id="XP_003742322.2"/>
    </source>
</evidence>
<keyword evidence="10" id="KW-1185">Reference proteome</keyword>
<keyword evidence="7" id="KW-0479">Metal-binding</keyword>
<feature type="binding site" evidence="6">
    <location>
        <position position="205"/>
    </location>
    <ligand>
        <name>ATP</name>
        <dbReference type="ChEBI" id="CHEBI:30616"/>
    </ligand>
</feature>
<proteinExistence type="inferred from homology"/>
<organism evidence="10 11">
    <name type="scientific">Galendromus occidentalis</name>
    <name type="common">western predatory mite</name>
    <dbReference type="NCBI Taxonomy" id="34638"/>
    <lineage>
        <taxon>Eukaryota</taxon>
        <taxon>Metazoa</taxon>
        <taxon>Ecdysozoa</taxon>
        <taxon>Arthropoda</taxon>
        <taxon>Chelicerata</taxon>
        <taxon>Arachnida</taxon>
        <taxon>Acari</taxon>
        <taxon>Parasitiformes</taxon>
        <taxon>Mesostigmata</taxon>
        <taxon>Gamasina</taxon>
        <taxon>Phytoseioidea</taxon>
        <taxon>Phytoseiidae</taxon>
        <taxon>Typhlodrominae</taxon>
        <taxon>Galendromus</taxon>
    </lineage>
</organism>
<dbReference type="AlphaFoldDB" id="A0AAJ6VWV5"/>
<dbReference type="RefSeq" id="XP_003742322.2">
    <property type="nucleotide sequence ID" value="XM_003742274.2"/>
</dbReference>
<protein>
    <submittedName>
        <fullName evidence="11">Glycosaminoglycan xylosylkinase</fullName>
    </submittedName>
</protein>
<dbReference type="InterPro" id="IPR024869">
    <property type="entry name" value="FAM20"/>
</dbReference>
<dbReference type="Pfam" id="PF06702">
    <property type="entry name" value="Fam20C"/>
    <property type="match status" value="1"/>
</dbReference>
<evidence type="ECO:0000313" key="10">
    <source>
        <dbReference type="Proteomes" id="UP000694867"/>
    </source>
</evidence>
<dbReference type="PANTHER" id="PTHR12450:SF14">
    <property type="entry name" value="GLYCOSAMINOGLYCAN XYLOSYLKINASE"/>
    <property type="match status" value="1"/>
</dbReference>
<keyword evidence="6" id="KW-0067">ATP-binding</keyword>
<keyword evidence="3" id="KW-0333">Golgi apparatus</keyword>
<evidence type="ECO:0000256" key="5">
    <source>
        <dbReference type="ARBA" id="ARBA00023180"/>
    </source>
</evidence>
<keyword evidence="4" id="KW-1015">Disulfide bond</keyword>
<evidence type="ECO:0000259" key="9">
    <source>
        <dbReference type="Pfam" id="PF06702"/>
    </source>
</evidence>
<dbReference type="PANTHER" id="PTHR12450">
    <property type="entry name" value="DENTIN MATRIX PROTEIN 4 PROTEIN FAM20"/>
    <property type="match status" value="1"/>
</dbReference>
<dbReference type="GO" id="GO:0005794">
    <property type="term" value="C:Golgi apparatus"/>
    <property type="evidence" value="ECO:0007669"/>
    <property type="project" value="UniProtKB-SubCell"/>
</dbReference>
<dbReference type="GO" id="GO:0046872">
    <property type="term" value="F:metal ion binding"/>
    <property type="evidence" value="ECO:0007669"/>
    <property type="project" value="UniProtKB-KW"/>
</dbReference>
<feature type="domain" description="FAM20 C-terminal" evidence="9">
    <location>
        <begin position="270"/>
        <end position="327"/>
    </location>
</feature>
<evidence type="ECO:0000256" key="7">
    <source>
        <dbReference type="PIRSR" id="PIRSR624869-3"/>
    </source>
</evidence>
<comment type="cofactor">
    <cofactor evidence="7">
        <name>Mn(2+)</name>
        <dbReference type="ChEBI" id="CHEBI:29035"/>
    </cofactor>
</comment>
<keyword evidence="8" id="KW-0472">Membrane</keyword>
<comment type="subcellular location">
    <subcellularLocation>
        <location evidence="1">Golgi apparatus</location>
    </subcellularLocation>
</comment>
<evidence type="ECO:0000256" key="4">
    <source>
        <dbReference type="ARBA" id="ARBA00023157"/>
    </source>
</evidence>
<keyword evidence="6" id="KW-0547">Nucleotide-binding</keyword>
<dbReference type="GeneID" id="100904462"/>
<accession>A0AAJ6VWV5</accession>
<name>A0AAJ6VWV5_9ACAR</name>
<keyword evidence="8" id="KW-0812">Transmembrane</keyword>
<gene>
    <name evidence="11" type="primary">LOC100904462</name>
</gene>
<dbReference type="KEGG" id="goe:100904462"/>
<dbReference type="GO" id="GO:0005524">
    <property type="term" value="F:ATP binding"/>
    <property type="evidence" value="ECO:0007669"/>
    <property type="project" value="UniProtKB-KW"/>
</dbReference>
<evidence type="ECO:0000256" key="1">
    <source>
        <dbReference type="ARBA" id="ARBA00004555"/>
    </source>
</evidence>
<feature type="binding site" evidence="7">
    <location>
        <position position="224"/>
    </location>
    <ligand>
        <name>Mn(2+)</name>
        <dbReference type="ChEBI" id="CHEBI:29035"/>
    </ligand>
</feature>
<dbReference type="InterPro" id="IPR009581">
    <property type="entry name" value="FAM20_C"/>
</dbReference>
<dbReference type="Proteomes" id="UP000694867">
    <property type="component" value="Unplaced"/>
</dbReference>